<dbReference type="KEGG" id="vgu:HYG85_04920"/>
<evidence type="ECO:0000313" key="3">
    <source>
        <dbReference type="Proteomes" id="UP000677305"/>
    </source>
</evidence>
<gene>
    <name evidence="2" type="ORF">HYG85_04920</name>
</gene>
<dbReference type="Proteomes" id="UP000677305">
    <property type="component" value="Chromosome"/>
</dbReference>
<accession>A0A8J8M8M0</accession>
<feature type="compositionally biased region" description="Polar residues" evidence="1">
    <location>
        <begin position="1"/>
        <end position="14"/>
    </location>
</feature>
<proteinExistence type="predicted"/>
<sequence>MKKDNNTSNNNIYTKTDEPYQVPEKKKNICQEIVDKYNETCTSLPKESKIRYSNTGD</sequence>
<dbReference type="AlphaFoldDB" id="A0A8J8M8M0"/>
<dbReference type="RefSeq" id="WP_212692542.1">
    <property type="nucleotide sequence ID" value="NZ_CP058561.1"/>
</dbReference>
<feature type="region of interest" description="Disordered" evidence="1">
    <location>
        <begin position="1"/>
        <end position="23"/>
    </location>
</feature>
<reference evidence="2 3" key="1">
    <citation type="submission" date="2020-07" db="EMBL/GenBank/DDBJ databases">
        <title>Vallitalea guaymasensis genome.</title>
        <authorList>
            <person name="Postec A."/>
        </authorList>
    </citation>
    <scope>NUCLEOTIDE SEQUENCE [LARGE SCALE GENOMIC DNA]</scope>
    <source>
        <strain evidence="2 3">Ra1766G1</strain>
    </source>
</reference>
<name>A0A8J8M8M0_9FIRM</name>
<protein>
    <submittedName>
        <fullName evidence="2">Uncharacterized protein</fullName>
    </submittedName>
</protein>
<keyword evidence="3" id="KW-1185">Reference proteome</keyword>
<dbReference type="EMBL" id="CP058561">
    <property type="protein sequence ID" value="QUH28293.1"/>
    <property type="molecule type" value="Genomic_DNA"/>
</dbReference>
<evidence type="ECO:0000256" key="1">
    <source>
        <dbReference type="SAM" id="MobiDB-lite"/>
    </source>
</evidence>
<evidence type="ECO:0000313" key="2">
    <source>
        <dbReference type="EMBL" id="QUH28293.1"/>
    </source>
</evidence>
<organism evidence="2 3">
    <name type="scientific">Vallitalea guaymasensis</name>
    <dbReference type="NCBI Taxonomy" id="1185412"/>
    <lineage>
        <taxon>Bacteria</taxon>
        <taxon>Bacillati</taxon>
        <taxon>Bacillota</taxon>
        <taxon>Clostridia</taxon>
        <taxon>Lachnospirales</taxon>
        <taxon>Vallitaleaceae</taxon>
        <taxon>Vallitalea</taxon>
    </lineage>
</organism>